<keyword evidence="8" id="KW-1185">Reference proteome</keyword>
<feature type="transmembrane region" description="Helical" evidence="6">
    <location>
        <begin position="220"/>
        <end position="242"/>
    </location>
</feature>
<evidence type="ECO:0000256" key="6">
    <source>
        <dbReference type="SAM" id="Phobius"/>
    </source>
</evidence>
<reference evidence="8" key="1">
    <citation type="submission" date="2016-11" db="EMBL/GenBank/DDBJ databases">
        <authorList>
            <person name="Varghese N."/>
            <person name="Submissions S."/>
        </authorList>
    </citation>
    <scope>NUCLEOTIDE SEQUENCE [LARGE SCALE GENOMIC DNA]</scope>
    <source>
        <strain evidence="8">UWOS</strain>
    </source>
</reference>
<feature type="transmembrane region" description="Helical" evidence="6">
    <location>
        <begin position="161"/>
        <end position="181"/>
    </location>
</feature>
<feature type="transmembrane region" description="Helical" evidence="6">
    <location>
        <begin position="135"/>
        <end position="154"/>
    </location>
</feature>
<dbReference type="PANTHER" id="PTHR40277">
    <property type="entry name" value="BLL5419 PROTEIN"/>
    <property type="match status" value="1"/>
</dbReference>
<feature type="transmembrane region" description="Helical" evidence="6">
    <location>
        <begin position="78"/>
        <end position="96"/>
    </location>
</feature>
<organism evidence="7 8">
    <name type="scientific">Fibrobacter intestinalis</name>
    <dbReference type="NCBI Taxonomy" id="28122"/>
    <lineage>
        <taxon>Bacteria</taxon>
        <taxon>Pseudomonadati</taxon>
        <taxon>Fibrobacterota</taxon>
        <taxon>Fibrobacteria</taxon>
        <taxon>Fibrobacterales</taxon>
        <taxon>Fibrobacteraceae</taxon>
        <taxon>Fibrobacter</taxon>
    </lineage>
</organism>
<evidence type="ECO:0000256" key="4">
    <source>
        <dbReference type="ARBA" id="ARBA00022989"/>
    </source>
</evidence>
<name>A0A1M6S690_9BACT</name>
<dbReference type="AlphaFoldDB" id="A0A1M6S690"/>
<evidence type="ECO:0008006" key="9">
    <source>
        <dbReference type="Google" id="ProtNLM"/>
    </source>
</evidence>
<dbReference type="Pfam" id="PF03706">
    <property type="entry name" value="LPG_synthase_TM"/>
    <property type="match status" value="1"/>
</dbReference>
<keyword evidence="5 6" id="KW-0472">Membrane</keyword>
<protein>
    <recommendedName>
        <fullName evidence="9">Lysylphosphatidylglycerol synthase TM region</fullName>
    </recommendedName>
</protein>
<evidence type="ECO:0000313" key="8">
    <source>
        <dbReference type="Proteomes" id="UP000184275"/>
    </source>
</evidence>
<evidence type="ECO:0000313" key="7">
    <source>
        <dbReference type="EMBL" id="SHK40058.1"/>
    </source>
</evidence>
<feature type="transmembrane region" description="Helical" evidence="6">
    <location>
        <begin position="46"/>
        <end position="66"/>
    </location>
</feature>
<keyword evidence="3 6" id="KW-0812">Transmembrane</keyword>
<dbReference type="NCBIfam" id="TIGR00374">
    <property type="entry name" value="flippase-like domain"/>
    <property type="match status" value="1"/>
</dbReference>
<dbReference type="InterPro" id="IPR022791">
    <property type="entry name" value="L-PG_synthase/AglD"/>
</dbReference>
<keyword evidence="4 6" id="KW-1133">Transmembrane helix</keyword>
<feature type="transmembrane region" description="Helical" evidence="6">
    <location>
        <begin position="296"/>
        <end position="319"/>
    </location>
</feature>
<dbReference type="EMBL" id="FRAW01000005">
    <property type="protein sequence ID" value="SHK40058.1"/>
    <property type="molecule type" value="Genomic_DNA"/>
</dbReference>
<accession>A0A1M6S690</accession>
<comment type="subcellular location">
    <subcellularLocation>
        <location evidence="1">Cell membrane</location>
        <topology evidence="1">Multi-pass membrane protein</topology>
    </subcellularLocation>
</comment>
<dbReference type="GO" id="GO:0005886">
    <property type="term" value="C:plasma membrane"/>
    <property type="evidence" value="ECO:0007669"/>
    <property type="project" value="UniProtKB-SubCell"/>
</dbReference>
<dbReference type="Proteomes" id="UP000184275">
    <property type="component" value="Unassembled WGS sequence"/>
</dbReference>
<evidence type="ECO:0000256" key="5">
    <source>
        <dbReference type="ARBA" id="ARBA00023136"/>
    </source>
</evidence>
<proteinExistence type="predicted"/>
<evidence type="ECO:0000256" key="1">
    <source>
        <dbReference type="ARBA" id="ARBA00004651"/>
    </source>
</evidence>
<evidence type="ECO:0000256" key="3">
    <source>
        <dbReference type="ARBA" id="ARBA00022692"/>
    </source>
</evidence>
<keyword evidence="2" id="KW-1003">Cell membrane</keyword>
<feature type="transmembrane region" description="Helical" evidence="6">
    <location>
        <begin position="254"/>
        <end position="276"/>
    </location>
</feature>
<sequence length="326" mass="36768">MNARVKSSLIFGVKLLVTLVPCYFVYNKIVGTPGWDTGDIWDLFSAASIRPLFIALLCLFLSNFTGCLQWKLLLEKQGVRLGFGHLVKLYFVGLFFNNFMPGNVGGDLKKVYDIRMQGDQKTLGGGLTATFFDRLFGLFFLNVLALAVGFLFFVHDPEQRLFLLPSFWVFLGFCTLFAGLFSKRLGRIFAWFSGKIFPARVQIRVLHFQERFQQFRSGKLWVHITILSAVTQSLRIVVHFFCGLAIGLSIDVSWYFFFIPMVAVVSALPISIGGFGPRELLAQSLFERIGTPGLSAVMVQLLAYLVSLVVSLFGAVFFLSEKKKRR</sequence>
<dbReference type="PANTHER" id="PTHR40277:SF1">
    <property type="entry name" value="BLL5419 PROTEIN"/>
    <property type="match status" value="1"/>
</dbReference>
<feature type="transmembrane region" description="Helical" evidence="6">
    <location>
        <begin position="7"/>
        <end position="26"/>
    </location>
</feature>
<gene>
    <name evidence="7" type="ORF">SAMN05720469_10546</name>
</gene>
<evidence type="ECO:0000256" key="2">
    <source>
        <dbReference type="ARBA" id="ARBA00022475"/>
    </source>
</evidence>
<dbReference type="RefSeq" id="WP_073302903.1">
    <property type="nucleotide sequence ID" value="NZ_FRAW01000005.1"/>
</dbReference>